<protein>
    <submittedName>
        <fullName evidence="1">Uncharacterized protein</fullName>
    </submittedName>
</protein>
<proteinExistence type="predicted"/>
<dbReference type="EMBL" id="RXMA01000010">
    <property type="protein sequence ID" value="RTR19765.1"/>
    <property type="molecule type" value="Genomic_DNA"/>
</dbReference>
<reference evidence="1 2" key="1">
    <citation type="submission" date="2018-12" db="EMBL/GenBank/DDBJ databases">
        <authorList>
            <person name="Yang Y."/>
        </authorList>
    </citation>
    <scope>NUCLEOTIDE SEQUENCE [LARGE SCALE GENOMIC DNA]</scope>
    <source>
        <strain evidence="1 2">L-25-5w-1</strain>
    </source>
</reference>
<accession>A0A431VH24</accession>
<dbReference type="AlphaFoldDB" id="A0A431VH24"/>
<evidence type="ECO:0000313" key="1">
    <source>
        <dbReference type="EMBL" id="RTR19765.1"/>
    </source>
</evidence>
<name>A0A431VH24_9PROT</name>
<gene>
    <name evidence="1" type="ORF">EJ903_12215</name>
</gene>
<dbReference type="RefSeq" id="WP_126615557.1">
    <property type="nucleotide sequence ID" value="NZ_JBHUCY010000043.1"/>
</dbReference>
<comment type="caution">
    <text evidence="1">The sequence shown here is derived from an EMBL/GenBank/DDBJ whole genome shotgun (WGS) entry which is preliminary data.</text>
</comment>
<evidence type="ECO:0000313" key="2">
    <source>
        <dbReference type="Proteomes" id="UP000277007"/>
    </source>
</evidence>
<keyword evidence="2" id="KW-1185">Reference proteome</keyword>
<dbReference type="OrthoDB" id="7306382at2"/>
<organism evidence="1 2">
    <name type="scientific">Azospirillum griseum</name>
    <dbReference type="NCBI Taxonomy" id="2496639"/>
    <lineage>
        <taxon>Bacteria</taxon>
        <taxon>Pseudomonadati</taxon>
        <taxon>Pseudomonadota</taxon>
        <taxon>Alphaproteobacteria</taxon>
        <taxon>Rhodospirillales</taxon>
        <taxon>Azospirillaceae</taxon>
        <taxon>Azospirillum</taxon>
    </lineage>
</organism>
<dbReference type="Proteomes" id="UP000277007">
    <property type="component" value="Unassembled WGS sequence"/>
</dbReference>
<sequence>MSANTDQRLAAIEAEQHRQAGEITEIKSTLSLVHQLLSRIDGRLDEQARRLDDQSRVMSALIPQRLAAVPQGQ</sequence>